<dbReference type="EMBL" id="NVBO01000025">
    <property type="protein sequence ID" value="PFS06375.1"/>
    <property type="molecule type" value="Genomic_DNA"/>
</dbReference>
<reference evidence="1 2" key="1">
    <citation type="submission" date="2017-09" db="EMBL/GenBank/DDBJ databases">
        <title>Large-scale bioinformatics analysis of Bacillus genomes uncovers conserved roles of natural products in bacterial physiology.</title>
        <authorList>
            <consortium name="Agbiome Team Llc"/>
            <person name="Bleich R.M."/>
            <person name="Grubbs K.J."/>
            <person name="Santa Maria K.C."/>
            <person name="Allen S.E."/>
            <person name="Farag S."/>
            <person name="Shank E.A."/>
            <person name="Bowers A."/>
        </authorList>
    </citation>
    <scope>NUCLEOTIDE SEQUENCE [LARGE SCALE GENOMIC DNA]</scope>
    <source>
        <strain evidence="1 2">AFS067272</strain>
    </source>
</reference>
<dbReference type="PANTHER" id="PTHR42110:SF1">
    <property type="entry name" value="L-ASPARAGINASE, PUTATIVE (AFU_ORTHOLOGUE AFUA_3G11890)-RELATED"/>
    <property type="match status" value="1"/>
</dbReference>
<comment type="caution">
    <text evidence="1">The sequence shown here is derived from an EMBL/GenBank/DDBJ whole genome shotgun (WGS) entry which is preliminary data.</text>
</comment>
<evidence type="ECO:0000313" key="1">
    <source>
        <dbReference type="EMBL" id="PFS06375.1"/>
    </source>
</evidence>
<name>A0AA44QEK9_BACCE</name>
<dbReference type="PANTHER" id="PTHR42110">
    <property type="entry name" value="L-ASPARAGINASE, PUTATIVE (AFU_ORTHOLOGUE AFUA_3G11890)-RELATED"/>
    <property type="match status" value="1"/>
</dbReference>
<dbReference type="RefSeq" id="WP_098522665.1">
    <property type="nucleotide sequence ID" value="NZ_NUYJ01000013.1"/>
</dbReference>
<proteinExistence type="predicted"/>
<dbReference type="Pfam" id="PF06089">
    <property type="entry name" value="Asparaginase_II"/>
    <property type="match status" value="1"/>
</dbReference>
<protein>
    <submittedName>
        <fullName evidence="1">Asparaginase</fullName>
    </submittedName>
</protein>
<evidence type="ECO:0000313" key="2">
    <source>
        <dbReference type="Proteomes" id="UP000226357"/>
    </source>
</evidence>
<dbReference type="InterPro" id="IPR010349">
    <property type="entry name" value="Asparaginase_II"/>
</dbReference>
<dbReference type="Proteomes" id="UP000226357">
    <property type="component" value="Unassembled WGS sequence"/>
</dbReference>
<gene>
    <name evidence="1" type="ORF">COK38_02975</name>
</gene>
<sequence>MNYEILIEETRADLLENIHVGVICGVDEKKEVNYQVGNMEHKTYFRSAAKPIQALPAFLAGIDKKYELTKGEAALLTASHRGESYHIEALETMKTKLLINENELFCPSAYPLNMKPKKDMLRKNLEKRKLCHNCSGKHMGFITVCRELGYPVEGYWKAEHPLQVNILDILSYLSECPLSDIHIGVDGCGVPVFAIPLRNMAITYLKLACPHFIEDIALRNAVERMTSVMNQEYKMVASENFICSALLEDSNIVAKGGAKGVYCFGLREEKLGFALKVLDGSEEVWPNIVASILEQIQYTNKETITRLRALHPAIMKNDGGMEVGALQEMFILNKKELPRFGD</sequence>
<dbReference type="AlphaFoldDB" id="A0AA44QEK9"/>
<organism evidence="1 2">
    <name type="scientific">Bacillus cereus</name>
    <dbReference type="NCBI Taxonomy" id="1396"/>
    <lineage>
        <taxon>Bacteria</taxon>
        <taxon>Bacillati</taxon>
        <taxon>Bacillota</taxon>
        <taxon>Bacilli</taxon>
        <taxon>Bacillales</taxon>
        <taxon>Bacillaceae</taxon>
        <taxon>Bacillus</taxon>
        <taxon>Bacillus cereus group</taxon>
    </lineage>
</organism>
<accession>A0AA44QEK9</accession>